<dbReference type="EMBL" id="MWQY01000017">
    <property type="protein sequence ID" value="ORC33910.1"/>
    <property type="molecule type" value="Genomic_DNA"/>
</dbReference>
<proteinExistence type="predicted"/>
<name>A0A1Y1RVF2_9SPIO</name>
<evidence type="ECO:0000313" key="1">
    <source>
        <dbReference type="EMBL" id="ORC33910.1"/>
    </source>
</evidence>
<dbReference type="RefSeq" id="WP_083051948.1">
    <property type="nucleotide sequence ID" value="NZ_MWQY01000017.1"/>
</dbReference>
<gene>
    <name evidence="1" type="ORF">B4O97_14715</name>
</gene>
<evidence type="ECO:0000313" key="2">
    <source>
        <dbReference type="Proteomes" id="UP000192343"/>
    </source>
</evidence>
<comment type="caution">
    <text evidence="1">The sequence shown here is derived from an EMBL/GenBank/DDBJ whole genome shotgun (WGS) entry which is preliminary data.</text>
</comment>
<protein>
    <submittedName>
        <fullName evidence="1">Uncharacterized protein</fullName>
    </submittedName>
</protein>
<organism evidence="1 2">
    <name type="scientific">Marispirochaeta aestuarii</name>
    <dbReference type="NCBI Taxonomy" id="1963862"/>
    <lineage>
        <taxon>Bacteria</taxon>
        <taxon>Pseudomonadati</taxon>
        <taxon>Spirochaetota</taxon>
        <taxon>Spirochaetia</taxon>
        <taxon>Spirochaetales</taxon>
        <taxon>Spirochaetaceae</taxon>
        <taxon>Marispirochaeta</taxon>
    </lineage>
</organism>
<dbReference type="OrthoDB" id="350230at2"/>
<keyword evidence="2" id="KW-1185">Reference proteome</keyword>
<dbReference type="Proteomes" id="UP000192343">
    <property type="component" value="Unassembled WGS sequence"/>
</dbReference>
<sequence>MKRVFPLIAALVICAVNIFPDPGSRVDVDWQNGIIGLSVVHRVDDFSPEERSRLRRETFSNLGERFISAAGDLRISSSLSLEEWISRNPRRISDLLDALTKIEPVSSSFSREFGELTFTFRLALFPDLAAVFLDHSRGYTPPPGLFHAPSANYTGVLIYAQDTYPVFGEEGDSNLVPVLFPRIWDTEMNIVFEPEMMDRETLLERGPVGYFRSLSSVELEDRVGPSPLRIVARGLFGIAPSDPVIPRSDALSLLNSPRAGEILQQGKIAFVIGD</sequence>
<accession>A0A1Y1RVF2</accession>
<reference evidence="1 2" key="1">
    <citation type="submission" date="2017-03" db="EMBL/GenBank/DDBJ databases">
        <title>Draft Genome sequence of Marispirochaeta sp. strain JC444.</title>
        <authorList>
            <person name="Shivani Y."/>
            <person name="Subhash Y."/>
            <person name="Sasikala C."/>
            <person name="Ramana C."/>
        </authorList>
    </citation>
    <scope>NUCLEOTIDE SEQUENCE [LARGE SCALE GENOMIC DNA]</scope>
    <source>
        <strain evidence="1 2">JC444</strain>
    </source>
</reference>
<dbReference type="STRING" id="1963862.B4O97_14715"/>
<dbReference type="AlphaFoldDB" id="A0A1Y1RVF2"/>